<keyword evidence="4" id="KW-1185">Reference proteome</keyword>
<feature type="transmembrane region" description="Helical" evidence="1">
    <location>
        <begin position="57"/>
        <end position="81"/>
    </location>
</feature>
<evidence type="ECO:0000313" key="3">
    <source>
        <dbReference type="EMBL" id="MFC6397517.1"/>
    </source>
</evidence>
<dbReference type="Proteomes" id="UP001596266">
    <property type="component" value="Unassembled WGS sequence"/>
</dbReference>
<feature type="transmembrane region" description="Helical" evidence="1">
    <location>
        <begin position="249"/>
        <end position="271"/>
    </location>
</feature>
<gene>
    <name evidence="3" type="ORF">ACFP57_11065</name>
</gene>
<keyword evidence="1" id="KW-1133">Transmembrane helix</keyword>
<feature type="transmembrane region" description="Helical" evidence="1">
    <location>
        <begin position="190"/>
        <end position="212"/>
    </location>
</feature>
<organism evidence="3 4">
    <name type="scientific">Luteococcus sanguinis</name>
    <dbReference type="NCBI Taxonomy" id="174038"/>
    <lineage>
        <taxon>Bacteria</taxon>
        <taxon>Bacillati</taxon>
        <taxon>Actinomycetota</taxon>
        <taxon>Actinomycetes</taxon>
        <taxon>Propionibacteriales</taxon>
        <taxon>Propionibacteriaceae</taxon>
        <taxon>Luteococcus</taxon>
    </lineage>
</organism>
<sequence>MFTASFGIFLLGLLASLAGGFVGAAIGGNFAFVLTGFNVLVAWGLFAGVGTTIGFDYLAFGPFAGPYVMFAGGAAAAAYAWKKGYLESAKDINSPLAGIGKLDVLLVGALFGMFGYLFQIGVSYIPWFGKHTDSVALTVVVSALVARVLFGSKTGSGSILNPEKYNNASGFMGKIAPTPESQWLPWQEKFGYLVGLGGFFGAFAAGAAIMLGHFVPGAAGLANSFPFAISAIIILFLIMGFNMPVQHHITNIGGLAGVMFLPVIAGANFDWNGTWGSGDWTKAAIAILIGALFGILSGWLGEFFARVWYDRGTTHVDPPASAIWIMNTVVVGLAALLS</sequence>
<evidence type="ECO:0000256" key="1">
    <source>
        <dbReference type="SAM" id="Phobius"/>
    </source>
</evidence>
<keyword evidence="1" id="KW-0472">Membrane</keyword>
<feature type="transmembrane region" description="Helical" evidence="1">
    <location>
        <begin position="224"/>
        <end position="243"/>
    </location>
</feature>
<keyword evidence="1" id="KW-0812">Transmembrane</keyword>
<evidence type="ECO:0000259" key="2">
    <source>
        <dbReference type="Pfam" id="PF25928"/>
    </source>
</evidence>
<feature type="transmembrane region" description="Helical" evidence="1">
    <location>
        <begin position="134"/>
        <end position="150"/>
    </location>
</feature>
<dbReference type="RefSeq" id="WP_343885815.1">
    <property type="nucleotide sequence ID" value="NZ_BAAAKI010000010.1"/>
</dbReference>
<dbReference type="InterPro" id="IPR058279">
    <property type="entry name" value="DUF7973"/>
</dbReference>
<comment type="caution">
    <text evidence="3">The sequence shown here is derived from an EMBL/GenBank/DDBJ whole genome shotgun (WGS) entry which is preliminary data.</text>
</comment>
<proteinExistence type="predicted"/>
<feature type="domain" description="DUF7973" evidence="2">
    <location>
        <begin position="13"/>
        <end position="336"/>
    </location>
</feature>
<accession>A0ABW1X5U0</accession>
<dbReference type="Pfam" id="PF25928">
    <property type="entry name" value="DUF7973"/>
    <property type="match status" value="1"/>
</dbReference>
<name>A0ABW1X5U0_9ACTN</name>
<protein>
    <recommendedName>
        <fullName evidence="2">DUF7973 domain-containing protein</fullName>
    </recommendedName>
</protein>
<feature type="transmembrane region" description="Helical" evidence="1">
    <location>
        <begin position="30"/>
        <end position="50"/>
    </location>
</feature>
<feature type="transmembrane region" description="Helical" evidence="1">
    <location>
        <begin position="283"/>
        <end position="301"/>
    </location>
</feature>
<feature type="transmembrane region" description="Helical" evidence="1">
    <location>
        <begin position="321"/>
        <end position="337"/>
    </location>
</feature>
<reference evidence="4" key="1">
    <citation type="journal article" date="2019" name="Int. J. Syst. Evol. Microbiol.">
        <title>The Global Catalogue of Microorganisms (GCM) 10K type strain sequencing project: providing services to taxonomists for standard genome sequencing and annotation.</title>
        <authorList>
            <consortium name="The Broad Institute Genomics Platform"/>
            <consortium name="The Broad Institute Genome Sequencing Center for Infectious Disease"/>
            <person name="Wu L."/>
            <person name="Ma J."/>
        </authorList>
    </citation>
    <scope>NUCLEOTIDE SEQUENCE [LARGE SCALE GENOMIC DNA]</scope>
    <source>
        <strain evidence="4">CGMCC 1.15277</strain>
    </source>
</reference>
<evidence type="ECO:0000313" key="4">
    <source>
        <dbReference type="Proteomes" id="UP001596266"/>
    </source>
</evidence>
<feature type="transmembrane region" description="Helical" evidence="1">
    <location>
        <begin position="104"/>
        <end position="127"/>
    </location>
</feature>
<dbReference type="EMBL" id="JBHSUA010000020">
    <property type="protein sequence ID" value="MFC6397517.1"/>
    <property type="molecule type" value="Genomic_DNA"/>
</dbReference>